<proteinExistence type="predicted"/>
<sequence length="147" mass="16369">MVVDAVGWLDDEPMTLAMAIAVQRERTTGARLALAMEANPLRSTFPRISSLCRSLPLPVEVIAFKSAFPEHEAETGAGMASEPWYARGLIRAGVWRRRHLICEIEGHFVGNGQRYRALTVVLVALREERHDDQIGMTIGLIMAERCP</sequence>
<dbReference type="EMBL" id="JANPWB010000015">
    <property type="protein sequence ID" value="KAJ1091729.1"/>
    <property type="molecule type" value="Genomic_DNA"/>
</dbReference>
<dbReference type="AlphaFoldDB" id="A0AAV7LMP7"/>
<dbReference type="Proteomes" id="UP001066276">
    <property type="component" value="Chromosome 11"/>
</dbReference>
<keyword evidence="2" id="KW-1185">Reference proteome</keyword>
<name>A0AAV7LMP7_PLEWA</name>
<evidence type="ECO:0000313" key="2">
    <source>
        <dbReference type="Proteomes" id="UP001066276"/>
    </source>
</evidence>
<comment type="caution">
    <text evidence="1">The sequence shown here is derived from an EMBL/GenBank/DDBJ whole genome shotgun (WGS) entry which is preliminary data.</text>
</comment>
<accession>A0AAV7LMP7</accession>
<reference evidence="1" key="1">
    <citation type="journal article" date="2022" name="bioRxiv">
        <title>Sequencing and chromosome-scale assembly of the giantPleurodeles waltlgenome.</title>
        <authorList>
            <person name="Brown T."/>
            <person name="Elewa A."/>
            <person name="Iarovenko S."/>
            <person name="Subramanian E."/>
            <person name="Araus A.J."/>
            <person name="Petzold A."/>
            <person name="Susuki M."/>
            <person name="Suzuki K.-i.T."/>
            <person name="Hayashi T."/>
            <person name="Toyoda A."/>
            <person name="Oliveira C."/>
            <person name="Osipova E."/>
            <person name="Leigh N.D."/>
            <person name="Simon A."/>
            <person name="Yun M.H."/>
        </authorList>
    </citation>
    <scope>NUCLEOTIDE SEQUENCE</scope>
    <source>
        <strain evidence="1">20211129_DDA</strain>
        <tissue evidence="1">Liver</tissue>
    </source>
</reference>
<gene>
    <name evidence="1" type="ORF">NDU88_004846</name>
</gene>
<evidence type="ECO:0000313" key="1">
    <source>
        <dbReference type="EMBL" id="KAJ1091729.1"/>
    </source>
</evidence>
<protein>
    <submittedName>
        <fullName evidence="1">Uncharacterized protein</fullName>
    </submittedName>
</protein>
<organism evidence="1 2">
    <name type="scientific">Pleurodeles waltl</name>
    <name type="common">Iberian ribbed newt</name>
    <dbReference type="NCBI Taxonomy" id="8319"/>
    <lineage>
        <taxon>Eukaryota</taxon>
        <taxon>Metazoa</taxon>
        <taxon>Chordata</taxon>
        <taxon>Craniata</taxon>
        <taxon>Vertebrata</taxon>
        <taxon>Euteleostomi</taxon>
        <taxon>Amphibia</taxon>
        <taxon>Batrachia</taxon>
        <taxon>Caudata</taxon>
        <taxon>Salamandroidea</taxon>
        <taxon>Salamandridae</taxon>
        <taxon>Pleurodelinae</taxon>
        <taxon>Pleurodeles</taxon>
    </lineage>
</organism>